<evidence type="ECO:0000313" key="1">
    <source>
        <dbReference type="EMBL" id="KAA6327246.1"/>
    </source>
</evidence>
<gene>
    <name evidence="1" type="ORF">EZS27_023757</name>
</gene>
<feature type="non-terminal residue" evidence="1">
    <location>
        <position position="40"/>
    </location>
</feature>
<proteinExistence type="predicted"/>
<dbReference type="EMBL" id="SNRY01002026">
    <property type="protein sequence ID" value="KAA6327246.1"/>
    <property type="molecule type" value="Genomic_DNA"/>
</dbReference>
<sequence>MYLSKQTNIILCFLLCSSLFGYAQTEKFPLGNYEELTDEK</sequence>
<organism evidence="1">
    <name type="scientific">termite gut metagenome</name>
    <dbReference type="NCBI Taxonomy" id="433724"/>
    <lineage>
        <taxon>unclassified sequences</taxon>
        <taxon>metagenomes</taxon>
        <taxon>organismal metagenomes</taxon>
    </lineage>
</organism>
<protein>
    <submittedName>
        <fullName evidence="1">Uncharacterized protein</fullName>
    </submittedName>
</protein>
<name>A0A5J4QZU5_9ZZZZ</name>
<comment type="caution">
    <text evidence="1">The sequence shown here is derived from an EMBL/GenBank/DDBJ whole genome shotgun (WGS) entry which is preliminary data.</text>
</comment>
<reference evidence="1" key="1">
    <citation type="submission" date="2019-03" db="EMBL/GenBank/DDBJ databases">
        <title>Single cell metagenomics reveals metabolic interactions within the superorganism composed of flagellate Streblomastix strix and complex community of Bacteroidetes bacteria on its surface.</title>
        <authorList>
            <person name="Treitli S.C."/>
            <person name="Kolisko M."/>
            <person name="Husnik F."/>
            <person name="Keeling P."/>
            <person name="Hampl V."/>
        </authorList>
    </citation>
    <scope>NUCLEOTIDE SEQUENCE</scope>
    <source>
        <strain evidence="1">STM</strain>
    </source>
</reference>
<dbReference type="AlphaFoldDB" id="A0A5J4QZU5"/>
<accession>A0A5J4QZU5</accession>